<evidence type="ECO:0000313" key="2">
    <source>
        <dbReference type="Proteomes" id="UP001061991"/>
    </source>
</evidence>
<proteinExistence type="predicted"/>
<sequence length="46" mass="5233">MARDTDSLPLSYTDVPTHSISRHYPVLLLVHPYAVRSDLNALGKRR</sequence>
<name>A0ACD4D034_9HYPH</name>
<geneLocation type="plasmid" evidence="1 2">
    <name>p_unnamed1</name>
</geneLocation>
<evidence type="ECO:0000313" key="1">
    <source>
        <dbReference type="EMBL" id="UXN59158.1"/>
    </source>
</evidence>
<reference evidence="1" key="1">
    <citation type="submission" date="2022-09" db="EMBL/GenBank/DDBJ databases">
        <title>Interaction between co-microsymbionts with complementary sets of symbiotic genes in legume-rhizobium systems.</title>
        <authorList>
            <person name="Safronova V."/>
            <person name="Sazanova A."/>
            <person name="Afonin A."/>
            <person name="Chirak E."/>
        </authorList>
    </citation>
    <scope>NUCLEOTIDE SEQUENCE</scope>
    <source>
        <strain evidence="1">A18/3m</strain>
    </source>
</reference>
<keyword evidence="1" id="KW-0614">Plasmid</keyword>
<organism evidence="1 2">
    <name type="scientific">Phyllobacterium zundukense</name>
    <dbReference type="NCBI Taxonomy" id="1867719"/>
    <lineage>
        <taxon>Bacteria</taxon>
        <taxon>Pseudomonadati</taxon>
        <taxon>Pseudomonadota</taxon>
        <taxon>Alphaproteobacteria</taxon>
        <taxon>Hyphomicrobiales</taxon>
        <taxon>Phyllobacteriaceae</taxon>
        <taxon>Phyllobacterium</taxon>
    </lineage>
</organism>
<protein>
    <submittedName>
        <fullName evidence="1">Uncharacterized protein</fullName>
    </submittedName>
</protein>
<dbReference type="EMBL" id="CP104972">
    <property type="protein sequence ID" value="UXN59158.1"/>
    <property type="molecule type" value="Genomic_DNA"/>
</dbReference>
<accession>A0ACD4D034</accession>
<keyword evidence="2" id="KW-1185">Reference proteome</keyword>
<dbReference type="Proteomes" id="UP001061991">
    <property type="component" value="Plasmid p_unnamed1"/>
</dbReference>
<gene>
    <name evidence="1" type="ORF">N8E88_09845</name>
</gene>